<dbReference type="PANTHER" id="PTHR30575">
    <property type="entry name" value="PEPTIDASE M20"/>
    <property type="match status" value="1"/>
</dbReference>
<keyword evidence="3" id="KW-1185">Reference proteome</keyword>
<keyword evidence="2" id="KW-0378">Hydrolase</keyword>
<evidence type="ECO:0000259" key="1">
    <source>
        <dbReference type="Pfam" id="PF07687"/>
    </source>
</evidence>
<dbReference type="NCBIfam" id="TIGR01891">
    <property type="entry name" value="amidohydrolases"/>
    <property type="match status" value="1"/>
</dbReference>
<dbReference type="InParanoid" id="A0A165VJK0"/>
<dbReference type="Proteomes" id="UP000076761">
    <property type="component" value="Unassembled WGS sequence"/>
</dbReference>
<dbReference type="Gene3D" id="3.40.630.10">
    <property type="entry name" value="Zn peptidases"/>
    <property type="match status" value="1"/>
</dbReference>
<gene>
    <name evidence="2" type="ORF">NEOLEDRAFT_1174773</name>
</gene>
<protein>
    <submittedName>
        <fullName evidence="2">Amidohydrolase</fullName>
    </submittedName>
</protein>
<dbReference type="Pfam" id="PF07687">
    <property type="entry name" value="M20_dimer"/>
    <property type="match status" value="1"/>
</dbReference>
<feature type="domain" description="Peptidase M20 dimerisation" evidence="1">
    <location>
        <begin position="272"/>
        <end position="366"/>
    </location>
</feature>
<name>A0A165VJK0_9AGAM</name>
<organism evidence="2 3">
    <name type="scientific">Neolentinus lepideus HHB14362 ss-1</name>
    <dbReference type="NCBI Taxonomy" id="1314782"/>
    <lineage>
        <taxon>Eukaryota</taxon>
        <taxon>Fungi</taxon>
        <taxon>Dikarya</taxon>
        <taxon>Basidiomycota</taxon>
        <taxon>Agaricomycotina</taxon>
        <taxon>Agaricomycetes</taxon>
        <taxon>Gloeophyllales</taxon>
        <taxon>Gloeophyllaceae</taxon>
        <taxon>Neolentinus</taxon>
    </lineage>
</organism>
<dbReference type="STRING" id="1314782.A0A165VJK0"/>
<evidence type="ECO:0000313" key="2">
    <source>
        <dbReference type="EMBL" id="KZT29763.1"/>
    </source>
</evidence>
<dbReference type="SUPFAM" id="SSF55031">
    <property type="entry name" value="Bacterial exopeptidase dimerisation domain"/>
    <property type="match status" value="1"/>
</dbReference>
<dbReference type="PANTHER" id="PTHR30575:SF0">
    <property type="entry name" value="XAA-ARG DIPEPTIDASE"/>
    <property type="match status" value="1"/>
</dbReference>
<dbReference type="AlphaFoldDB" id="A0A165VJK0"/>
<dbReference type="InterPro" id="IPR017439">
    <property type="entry name" value="Amidohydrolase"/>
</dbReference>
<dbReference type="FunFam" id="3.30.70.360:FF:000004">
    <property type="entry name" value="Peptidase M20 domain-containing protein 2"/>
    <property type="match status" value="1"/>
</dbReference>
<dbReference type="CDD" id="cd05672">
    <property type="entry name" value="M20_ACY1L2-like"/>
    <property type="match status" value="1"/>
</dbReference>
<dbReference type="SUPFAM" id="SSF53187">
    <property type="entry name" value="Zn-dependent exopeptidases"/>
    <property type="match status" value="1"/>
</dbReference>
<accession>A0A165VJK0</accession>
<evidence type="ECO:0000313" key="3">
    <source>
        <dbReference type="Proteomes" id="UP000076761"/>
    </source>
</evidence>
<dbReference type="Gene3D" id="3.30.70.360">
    <property type="match status" value="1"/>
</dbReference>
<dbReference type="GO" id="GO:0016805">
    <property type="term" value="F:dipeptidase activity"/>
    <property type="evidence" value="ECO:0007669"/>
    <property type="project" value="TreeGrafter"/>
</dbReference>
<proteinExistence type="predicted"/>
<dbReference type="InterPro" id="IPR011650">
    <property type="entry name" value="Peptidase_M20_dimer"/>
</dbReference>
<sequence length="495" mass="53879">MSEHNSGCFGSLLSSFSKRSRKAPVVEPYPFIRSPSYRSGSRPTLVQSEGDLGGCLYKSYCDFGIPTLRETDGYLAHSKTHETLPRYTLTDLEEIYKPEVVQTIESALDRFSPELRRLSLDIHDHPEIGFQEKHAHDALTSFMSSHGFKVTKHYLGLDTAWRAEWSNGKGGRTLGINSEMDALPGIGHACGHNLIAICGVGVALAVREALKEHNINGNIVLLGTPAEEGGAGKAILIERGGYKDMDVCVMSHPGPGPSHSVGIGPSLAVQSIEIEYFGHTAHASAAPWEGVNALDAAFLAYSNIAVLRQQVKPTHRVHGVIRGGKDELAVNVIPDYTKMLWLVRAPTFAELEVLRERVKACFSAAAQATGCRMTMSLGKAQYDLRQNSILAHTYGKIMGARYDWTTTMAEGAIGGSTDFGNVTYELPSLHPSYAIPTELNGGNHTPGFTASARTKEAHELCLTVTKGLAMLGFRVLDDEVLANEVKKAWEKDMEK</sequence>
<dbReference type="InterPro" id="IPR052030">
    <property type="entry name" value="Peptidase_M20/M20A_hydrolases"/>
</dbReference>
<dbReference type="EMBL" id="KV425553">
    <property type="protein sequence ID" value="KZT29763.1"/>
    <property type="molecule type" value="Genomic_DNA"/>
</dbReference>
<reference evidence="2 3" key="1">
    <citation type="journal article" date="2016" name="Mol. Biol. Evol.">
        <title>Comparative Genomics of Early-Diverging Mushroom-Forming Fungi Provides Insights into the Origins of Lignocellulose Decay Capabilities.</title>
        <authorList>
            <person name="Nagy L.G."/>
            <person name="Riley R."/>
            <person name="Tritt A."/>
            <person name="Adam C."/>
            <person name="Daum C."/>
            <person name="Floudas D."/>
            <person name="Sun H."/>
            <person name="Yadav J.S."/>
            <person name="Pangilinan J."/>
            <person name="Larsson K.H."/>
            <person name="Matsuura K."/>
            <person name="Barry K."/>
            <person name="Labutti K."/>
            <person name="Kuo R."/>
            <person name="Ohm R.A."/>
            <person name="Bhattacharya S.S."/>
            <person name="Shirouzu T."/>
            <person name="Yoshinaga Y."/>
            <person name="Martin F.M."/>
            <person name="Grigoriev I.V."/>
            <person name="Hibbett D.S."/>
        </authorList>
    </citation>
    <scope>NUCLEOTIDE SEQUENCE [LARGE SCALE GENOMIC DNA]</scope>
    <source>
        <strain evidence="2 3">HHB14362 ss-1</strain>
    </source>
</reference>
<dbReference type="InterPro" id="IPR036264">
    <property type="entry name" value="Bact_exopeptidase_dim_dom"/>
</dbReference>
<dbReference type="OrthoDB" id="6119954at2759"/>